<dbReference type="SUPFAM" id="SSF49899">
    <property type="entry name" value="Concanavalin A-like lectins/glucanases"/>
    <property type="match status" value="1"/>
</dbReference>
<dbReference type="SMART" id="SM00449">
    <property type="entry name" value="SPRY"/>
    <property type="match status" value="1"/>
</dbReference>
<feature type="region of interest" description="Disordered" evidence="1">
    <location>
        <begin position="238"/>
        <end position="259"/>
    </location>
</feature>
<keyword evidence="2" id="KW-0472">Membrane</keyword>
<evidence type="ECO:0000259" key="3">
    <source>
        <dbReference type="PROSITE" id="PS50188"/>
    </source>
</evidence>
<dbReference type="CDD" id="cd12885">
    <property type="entry name" value="SPRY_RanBP_like"/>
    <property type="match status" value="1"/>
</dbReference>
<evidence type="ECO:0000313" key="5">
    <source>
        <dbReference type="Proteomes" id="UP000030748"/>
    </source>
</evidence>
<evidence type="ECO:0000256" key="1">
    <source>
        <dbReference type="SAM" id="MobiDB-lite"/>
    </source>
</evidence>
<dbReference type="Pfam" id="PF00622">
    <property type="entry name" value="SPRY"/>
    <property type="match status" value="1"/>
</dbReference>
<dbReference type="InterPro" id="IPR043136">
    <property type="entry name" value="B30.2/SPRY_sf"/>
</dbReference>
<name>A0A022Q9X2_ERYGU</name>
<dbReference type="EMBL" id="KI632002">
    <property type="protein sequence ID" value="EYU25457.1"/>
    <property type="molecule type" value="Genomic_DNA"/>
</dbReference>
<dbReference type="OMA" id="LSWEVCQ"/>
<dbReference type="PROSITE" id="PS50188">
    <property type="entry name" value="B302_SPRY"/>
    <property type="match status" value="1"/>
</dbReference>
<organism evidence="4 5">
    <name type="scientific">Erythranthe guttata</name>
    <name type="common">Yellow monkey flower</name>
    <name type="synonym">Mimulus guttatus</name>
    <dbReference type="NCBI Taxonomy" id="4155"/>
    <lineage>
        <taxon>Eukaryota</taxon>
        <taxon>Viridiplantae</taxon>
        <taxon>Streptophyta</taxon>
        <taxon>Embryophyta</taxon>
        <taxon>Tracheophyta</taxon>
        <taxon>Spermatophyta</taxon>
        <taxon>Magnoliopsida</taxon>
        <taxon>eudicotyledons</taxon>
        <taxon>Gunneridae</taxon>
        <taxon>Pentapetalae</taxon>
        <taxon>asterids</taxon>
        <taxon>lamiids</taxon>
        <taxon>Lamiales</taxon>
        <taxon>Phrymaceae</taxon>
        <taxon>Erythranthe</taxon>
    </lineage>
</organism>
<sequence length="483" mass="52214">MIIGWLYVALIAVSTGILALVILLIIKKCFRRKNPRDSDPPERDRTLQTGIARLHQVSPAHNHHHHHHHHRKDNNPAFSWADHPSYVTVAVENGWSRFAFVTAFAPPSPPPSAAAARSLLGSCGGGGGDRAGGVETSNNNNNNNIEIGWEVCEGSADFMQKIRLNAPNGGSTAGPAVSAVRAGLPLPGPNLGNASFPQEAYFEVTILSSSENAYDRDESGKLEGDRIKLIGEDFNAKNSSSGDSLGHVKSSHSQRSSTKIEEAVSKIAKKQGVRNEGVSLCVGLVAGGHFPVRFPGSFPGSIGFNSSGSVYLDGTKLVSESETNEWGGKAENVIGCGYNPSQKKVLFTVNSQLVHEISCKRDEFASPLYPTIASSNTADITILINLGQSPFRFAPANLTRTRNPCFIGGPYSNSPALSYEEDSRELFSMGRIDSHWQQRSANRSNNNTVNSIRDIEYDQESEGDLFEIVLDSSGRSPYTTLHQ</sequence>
<reference evidence="4 5" key="1">
    <citation type="journal article" date="2013" name="Proc. Natl. Acad. Sci. U.S.A.">
        <title>Fine-scale variation in meiotic recombination in Mimulus inferred from population shotgun sequencing.</title>
        <authorList>
            <person name="Hellsten U."/>
            <person name="Wright K.M."/>
            <person name="Jenkins J."/>
            <person name="Shu S."/>
            <person name="Yuan Y."/>
            <person name="Wessler S.R."/>
            <person name="Schmutz J."/>
            <person name="Willis J.H."/>
            <person name="Rokhsar D.S."/>
        </authorList>
    </citation>
    <scope>NUCLEOTIDE SEQUENCE [LARGE SCALE GENOMIC DNA]</scope>
    <source>
        <strain evidence="5">cv. DUN x IM62</strain>
    </source>
</reference>
<dbReference type="InterPro" id="IPR013320">
    <property type="entry name" value="ConA-like_dom_sf"/>
</dbReference>
<dbReference type="AlphaFoldDB" id="A0A022Q9X2"/>
<dbReference type="InterPro" id="IPR044736">
    <property type="entry name" value="Gid1/RanBPM/SPLA_SPRY"/>
</dbReference>
<dbReference type="PhylomeDB" id="A0A022Q9X2"/>
<dbReference type="PANTHER" id="PTHR44991:SF1">
    <property type="entry name" value="IMMUNOGLOBULIN SUPERFAMILY MEMBER 5"/>
    <property type="match status" value="1"/>
</dbReference>
<dbReference type="Gene3D" id="2.60.120.920">
    <property type="match status" value="1"/>
</dbReference>
<evidence type="ECO:0000256" key="2">
    <source>
        <dbReference type="SAM" id="Phobius"/>
    </source>
</evidence>
<proteinExistence type="predicted"/>
<dbReference type="KEGG" id="egt:105971459"/>
<gene>
    <name evidence="4" type="ORF">MIMGU_mgv1a005463mg</name>
</gene>
<accession>A0A022Q9X2</accession>
<keyword evidence="2" id="KW-0812">Transmembrane</keyword>
<dbReference type="InterPro" id="IPR003877">
    <property type="entry name" value="SPRY_dom"/>
</dbReference>
<feature type="domain" description="B30.2/SPRY" evidence="3">
    <location>
        <begin position="194"/>
        <end position="391"/>
    </location>
</feature>
<dbReference type="PANTHER" id="PTHR44991">
    <property type="entry name" value="IMMUNOGLOBULIN SUPERFAMILY MEMBER 5"/>
    <property type="match status" value="1"/>
</dbReference>
<dbReference type="eggNOG" id="ENOG502QQKS">
    <property type="taxonomic scope" value="Eukaryota"/>
</dbReference>
<keyword evidence="5" id="KW-1185">Reference proteome</keyword>
<evidence type="ECO:0000313" key="4">
    <source>
        <dbReference type="EMBL" id="EYU25457.1"/>
    </source>
</evidence>
<dbReference type="OrthoDB" id="258495at2759"/>
<feature type="transmembrane region" description="Helical" evidence="2">
    <location>
        <begin position="6"/>
        <end position="26"/>
    </location>
</feature>
<keyword evidence="2" id="KW-1133">Transmembrane helix</keyword>
<dbReference type="InterPro" id="IPR001870">
    <property type="entry name" value="B30.2/SPRY"/>
</dbReference>
<protein>
    <recommendedName>
        <fullName evidence="3">B30.2/SPRY domain-containing protein</fullName>
    </recommendedName>
</protein>
<dbReference type="Proteomes" id="UP000030748">
    <property type="component" value="Unassembled WGS sequence"/>
</dbReference>
<dbReference type="STRING" id="4155.A0A022Q9X2"/>